<comment type="caution">
    <text evidence="7">The sequence shown here is derived from an EMBL/GenBank/DDBJ whole genome shotgun (WGS) entry which is preliminary data.</text>
</comment>
<feature type="transmembrane region" description="Helical" evidence="5">
    <location>
        <begin position="364"/>
        <end position="393"/>
    </location>
</feature>
<evidence type="ECO:0000256" key="4">
    <source>
        <dbReference type="ARBA" id="ARBA00023136"/>
    </source>
</evidence>
<dbReference type="EMBL" id="ADCP02000001">
    <property type="protein sequence ID" value="EFV45139.1"/>
    <property type="molecule type" value="Genomic_DNA"/>
</dbReference>
<keyword evidence="3 5" id="KW-1133">Transmembrane helix</keyword>
<dbReference type="InterPro" id="IPR035906">
    <property type="entry name" value="MetI-like_sf"/>
</dbReference>
<protein>
    <submittedName>
        <fullName evidence="7">Phosphate ABC transporter, permease PstA</fullName>
    </submittedName>
</protein>
<feature type="transmembrane region" description="Helical" evidence="5">
    <location>
        <begin position="443"/>
        <end position="466"/>
    </location>
</feature>
<dbReference type="HOGENOM" id="CLU_459095_0_0_7"/>
<dbReference type="Gene3D" id="1.10.3720.10">
    <property type="entry name" value="MetI-like"/>
    <property type="match status" value="2"/>
</dbReference>
<name>E5Y4D0_BILW3</name>
<dbReference type="GO" id="GO:0005886">
    <property type="term" value="C:plasma membrane"/>
    <property type="evidence" value="ECO:0007669"/>
    <property type="project" value="UniProtKB-SubCell"/>
</dbReference>
<feature type="transmembrane region" description="Helical" evidence="5">
    <location>
        <begin position="561"/>
        <end position="582"/>
    </location>
</feature>
<dbReference type="GO" id="GO:0055085">
    <property type="term" value="P:transmembrane transport"/>
    <property type="evidence" value="ECO:0007669"/>
    <property type="project" value="InterPro"/>
</dbReference>
<reference evidence="7 8" key="2">
    <citation type="submission" date="2013-04" db="EMBL/GenBank/DDBJ databases">
        <title>The Genome Sequence of Bilophila wadsworthia 3_1_6.</title>
        <authorList>
            <consortium name="The Broad Institute Genomics Platform"/>
            <person name="Earl A."/>
            <person name="Ward D."/>
            <person name="Feldgarden M."/>
            <person name="Gevers D."/>
            <person name="Sibley C."/>
            <person name="Strauss J."/>
            <person name="Allen-Vercoe E."/>
            <person name="Walker B."/>
            <person name="Young S."/>
            <person name="Zeng Q."/>
            <person name="Gargeya S."/>
            <person name="Fitzgerald M."/>
            <person name="Haas B."/>
            <person name="Abouelleil A."/>
            <person name="Allen A.W."/>
            <person name="Alvarado L."/>
            <person name="Arachchi H.M."/>
            <person name="Berlin A.M."/>
            <person name="Chapman S.B."/>
            <person name="Gainer-Dewar J."/>
            <person name="Goldberg J."/>
            <person name="Griggs A."/>
            <person name="Gujja S."/>
            <person name="Hansen M."/>
            <person name="Howarth C."/>
            <person name="Imamovic A."/>
            <person name="Ireland A."/>
            <person name="Larimer J."/>
            <person name="McCowan C."/>
            <person name="Murphy C."/>
            <person name="Pearson M."/>
            <person name="Poon T.W."/>
            <person name="Priest M."/>
            <person name="Roberts A."/>
            <person name="Saif S."/>
            <person name="Shea T."/>
            <person name="Sisk P."/>
            <person name="Sykes S."/>
            <person name="Wortman J."/>
            <person name="Nusbaum C."/>
            <person name="Birren B."/>
        </authorList>
    </citation>
    <scope>NUCLEOTIDE SEQUENCE [LARGE SCALE GENOMIC DNA]</scope>
    <source>
        <strain evidence="7 8">3_1_6</strain>
    </source>
</reference>
<feature type="transmembrane region" description="Helical" evidence="5">
    <location>
        <begin position="116"/>
        <end position="137"/>
    </location>
</feature>
<keyword evidence="4 5" id="KW-0472">Membrane</keyword>
<feature type="transmembrane region" description="Helical" evidence="5">
    <location>
        <begin position="21"/>
        <end position="47"/>
    </location>
</feature>
<dbReference type="STRING" id="563192.HMPREF0179_01042"/>
<feature type="domain" description="ABC transmembrane type-1" evidence="6">
    <location>
        <begin position="72"/>
        <end position="283"/>
    </location>
</feature>
<dbReference type="PROSITE" id="PS50928">
    <property type="entry name" value="ABC_TM1"/>
    <property type="match status" value="2"/>
</dbReference>
<feature type="transmembrane region" description="Helical" evidence="5">
    <location>
        <begin position="149"/>
        <end position="168"/>
    </location>
</feature>
<dbReference type="Pfam" id="PF00528">
    <property type="entry name" value="BPD_transp_1"/>
    <property type="match status" value="2"/>
</dbReference>
<evidence type="ECO:0000259" key="6">
    <source>
        <dbReference type="PROSITE" id="PS50928"/>
    </source>
</evidence>
<dbReference type="eggNOG" id="COG0573">
    <property type="taxonomic scope" value="Bacteria"/>
</dbReference>
<dbReference type="PANTHER" id="PTHR43470:SF3">
    <property type="entry name" value="PHOSPHATE TRANSPORT SYSTEM PERMEASE PROTEIN PSTA-RELATED"/>
    <property type="match status" value="1"/>
</dbReference>
<keyword evidence="2 5" id="KW-0812">Transmembrane</keyword>
<feature type="transmembrane region" description="Helical" evidence="5">
    <location>
        <begin position="312"/>
        <end position="333"/>
    </location>
</feature>
<comment type="similarity">
    <text evidence="5">Belongs to the binding-protein-dependent transport system permease family.</text>
</comment>
<evidence type="ECO:0000256" key="1">
    <source>
        <dbReference type="ARBA" id="ARBA00004651"/>
    </source>
</evidence>
<feature type="transmembrane region" description="Helical" evidence="5">
    <location>
        <begin position="405"/>
        <end position="431"/>
    </location>
</feature>
<dbReference type="InterPro" id="IPR000515">
    <property type="entry name" value="MetI-like"/>
</dbReference>
<dbReference type="CDD" id="cd06261">
    <property type="entry name" value="TM_PBP2"/>
    <property type="match status" value="2"/>
</dbReference>
<keyword evidence="5" id="KW-0813">Transport</keyword>
<dbReference type="SUPFAM" id="SSF161098">
    <property type="entry name" value="MetI-like"/>
    <property type="match status" value="2"/>
</dbReference>
<reference evidence="7 8" key="1">
    <citation type="submission" date="2010-10" db="EMBL/GenBank/DDBJ databases">
        <authorList>
            <consortium name="The Broad Institute Genome Sequencing Platform"/>
            <person name="Ward D."/>
            <person name="Earl A."/>
            <person name="Feldgarden M."/>
            <person name="Young S.K."/>
            <person name="Gargeya S."/>
            <person name="Zeng Q."/>
            <person name="Alvarado L."/>
            <person name="Berlin A."/>
            <person name="Bochicchio J."/>
            <person name="Chapman S.B."/>
            <person name="Chen Z."/>
            <person name="Freedman E."/>
            <person name="Gellesch M."/>
            <person name="Goldberg J."/>
            <person name="Griggs A."/>
            <person name="Gujja S."/>
            <person name="Heilman E."/>
            <person name="Heiman D."/>
            <person name="Howarth C."/>
            <person name="Mehta T."/>
            <person name="Neiman D."/>
            <person name="Pearson M."/>
            <person name="Roberts A."/>
            <person name="Saif S."/>
            <person name="Shea T."/>
            <person name="Shenoy N."/>
            <person name="Sisk P."/>
            <person name="Stolte C."/>
            <person name="Sykes S."/>
            <person name="White J."/>
            <person name="Yandava C."/>
            <person name="Allen-Vercoe E."/>
            <person name="Sibley C."/>
            <person name="Ambrose C.E."/>
            <person name="Strauss J."/>
            <person name="Daigneault M."/>
            <person name="Haas B."/>
            <person name="Nusbaum C."/>
            <person name="Birren B."/>
        </authorList>
    </citation>
    <scope>NUCLEOTIDE SEQUENCE [LARGE SCALE GENOMIC DNA]</scope>
    <source>
        <strain evidence="7 8">3_1_6</strain>
    </source>
</reference>
<gene>
    <name evidence="7" type="ORF">HMPREF0179_01042</name>
</gene>
<dbReference type="Proteomes" id="UP000006034">
    <property type="component" value="Unassembled WGS sequence"/>
</dbReference>
<accession>E5Y4D0</accession>
<evidence type="ECO:0000256" key="5">
    <source>
        <dbReference type="RuleBase" id="RU363032"/>
    </source>
</evidence>
<organism evidence="7 8">
    <name type="scientific">Bilophila wadsworthia (strain 3_1_6)</name>
    <dbReference type="NCBI Taxonomy" id="563192"/>
    <lineage>
        <taxon>Bacteria</taxon>
        <taxon>Pseudomonadati</taxon>
        <taxon>Thermodesulfobacteriota</taxon>
        <taxon>Desulfovibrionia</taxon>
        <taxon>Desulfovibrionales</taxon>
        <taxon>Desulfovibrionaceae</taxon>
        <taxon>Bilophila</taxon>
    </lineage>
</organism>
<dbReference type="PANTHER" id="PTHR43470">
    <property type="entry name" value="PHOSPHATE TRANSPORT SYSTEM PERMEASE PROTEIN PSTA-RELATED"/>
    <property type="match status" value="1"/>
</dbReference>
<evidence type="ECO:0000313" key="8">
    <source>
        <dbReference type="Proteomes" id="UP000006034"/>
    </source>
</evidence>
<proteinExistence type="inferred from homology"/>
<feature type="transmembrane region" description="Helical" evidence="5">
    <location>
        <begin position="67"/>
        <end position="95"/>
    </location>
</feature>
<sequence length="600" mass="63049">MHLNADGLMNTSLTERGGLPLLAAWLAGASVCAVFALIACFALPVVFSAQGGQIFSWVWRPDTHEFGILPMIVGSLLLSVSALLLSWPLAVGVACAIQDGGKKRLFGCTVAGIVRFMTTIPTVVYGFAAVFLLVPVVREAAGKGSGLCWLSAALMLALLILPTMVLVMDSAMRTKERNVRITAAALGFTRSQTLACLVLPASRRWLLTAAILGFGRAAGDTLLPLMLTGNAPHVPESLFGSLRTLTAHMGLVTATEVGGPAYNSLFVAGGLLLLTSACVSLALRKLASESGEQLPEPPALWRRYAPSALRPLSIVSGAIVASAIVCLLGFLLYRGLPTLEPSLLFGDTPPLRALLGTLPVWDGIWPACAGTFCLIMTTMLLAIGPGIGCGIYLAEYASPFMKRLFGVIMDILAGIPSIVMGIFGFTLILFLHRLGVAGASPGILLAGGCLALLVLPSLVVTTRTALEGLPASLRLTGFALGLTHSQIVRHILVPQASRGILGGIMLAMGRAAEDTAVILLTGVVANAGLPSGLAVRFEALPFFIYYTAAQYQTPEELERGFGASLTLLLLSGGLLLAAWWLYARYQRRKDACSLREGVSA</sequence>
<feature type="domain" description="ABC transmembrane type-1" evidence="6">
    <location>
        <begin position="368"/>
        <end position="578"/>
    </location>
</feature>
<evidence type="ECO:0000313" key="7">
    <source>
        <dbReference type="EMBL" id="EFV45139.1"/>
    </source>
</evidence>
<comment type="subcellular location">
    <subcellularLocation>
        <location evidence="1 5">Cell membrane</location>
        <topology evidence="1 5">Multi-pass membrane protein</topology>
    </subcellularLocation>
</comment>
<evidence type="ECO:0000256" key="2">
    <source>
        <dbReference type="ARBA" id="ARBA00022692"/>
    </source>
</evidence>
<keyword evidence="8" id="KW-1185">Reference proteome</keyword>
<dbReference type="AlphaFoldDB" id="E5Y4D0"/>
<feature type="transmembrane region" description="Helical" evidence="5">
    <location>
        <begin position="515"/>
        <end position="535"/>
    </location>
</feature>
<evidence type="ECO:0000256" key="3">
    <source>
        <dbReference type="ARBA" id="ARBA00022989"/>
    </source>
</evidence>
<dbReference type="eggNOG" id="COG0581">
    <property type="taxonomic scope" value="Bacteria"/>
</dbReference>